<evidence type="ECO:0000256" key="4">
    <source>
        <dbReference type="SAM" id="SignalP"/>
    </source>
</evidence>
<dbReference type="InterPro" id="IPR011706">
    <property type="entry name" value="Cu-oxidase_C"/>
</dbReference>
<dbReference type="EMBL" id="NAJN01001669">
    <property type="protein sequence ID" value="TKA61845.1"/>
    <property type="molecule type" value="Genomic_DNA"/>
</dbReference>
<reference evidence="7 8" key="1">
    <citation type="submission" date="2017-03" db="EMBL/GenBank/DDBJ databases">
        <title>Genomes of endolithic fungi from Antarctica.</title>
        <authorList>
            <person name="Coleine C."/>
            <person name="Masonjones S."/>
            <person name="Stajich J.E."/>
        </authorList>
    </citation>
    <scope>NUCLEOTIDE SEQUENCE [LARGE SCALE GENOMIC DNA]</scope>
    <source>
        <strain evidence="7 8">CCFEE 5187</strain>
    </source>
</reference>
<evidence type="ECO:0000256" key="2">
    <source>
        <dbReference type="ARBA" id="ARBA00023008"/>
    </source>
</evidence>
<evidence type="ECO:0000259" key="5">
    <source>
        <dbReference type="Pfam" id="PF07731"/>
    </source>
</evidence>
<evidence type="ECO:0000256" key="3">
    <source>
        <dbReference type="SAM" id="MobiDB-lite"/>
    </source>
</evidence>
<dbReference type="CDD" id="cd13889">
    <property type="entry name" value="CuRO_3_BOD"/>
    <property type="match status" value="1"/>
</dbReference>
<sequence length="646" mass="70871">MVLRSAGAVALLSLLASPALATDWLSPAYTNLYEFPLPIPPPKAPNFVYTNSKTGTPIEYYEIDIKPLEQQVYPGRGKAKLWGYDGISPGPTFHMTRGREAVVRFINHGRNANSVHLHGSYSRAPFDGWAEDTTEVGQYKDYYYPNAQVARTLWYHDHAEHHTAENAYYGQAGFYILEDGNPLDLPVGDYDLLLALAGKQYQENGDLFSPNTETTSLYGDVIHVNGQPWPFHNVEPRKYRLRFLDTSISRAFKLYFEADGALGTRVPFTIIASDAGLLTKPVPTDNLEISMAERWEAIIDFSPFAGKNVTLRNSRNVQADTDYLHTDKVMRFVVGNSVSSQQGNGDLPAKLRDVPFPPSKTGVDRTFKFERSGGQWQINGVTFSNVANRILAKPPRGAIEVWDLENGSGGWSHPVHIHLVDFQIISRTGGRSVTPYEKEALKDVVLLGTGETVRVIARYAPWDGVYMFHCHNLIHEDHDMMAAFNVSSLADFNYPETTKFIDPMEDRWRSRPISAADSADSAIRLKLEMFQGLDAYNKADQIEGALVNYYSTKGAAAPPATAPAATAPVQSSTIATSSVAVATTSSAATTPATTPAPVATSSATSGGTSTTRTSTSKTSTTRTSTTKTTTVKTTTSPAVRIRGRSY</sequence>
<keyword evidence="8" id="KW-1185">Reference proteome</keyword>
<dbReference type="GO" id="GO:0016491">
    <property type="term" value="F:oxidoreductase activity"/>
    <property type="evidence" value="ECO:0007669"/>
    <property type="project" value="InterPro"/>
</dbReference>
<feature type="signal peptide" evidence="4">
    <location>
        <begin position="1"/>
        <end position="21"/>
    </location>
</feature>
<proteinExistence type="inferred from homology"/>
<dbReference type="PANTHER" id="PTHR48267:SF1">
    <property type="entry name" value="BILIRUBIN OXIDASE"/>
    <property type="match status" value="1"/>
</dbReference>
<dbReference type="Proteomes" id="UP000308768">
    <property type="component" value="Unassembled WGS sequence"/>
</dbReference>
<dbReference type="SUPFAM" id="SSF49503">
    <property type="entry name" value="Cupredoxins"/>
    <property type="match status" value="3"/>
</dbReference>
<organism evidence="7 8">
    <name type="scientific">Cryomyces minteri</name>
    <dbReference type="NCBI Taxonomy" id="331657"/>
    <lineage>
        <taxon>Eukaryota</taxon>
        <taxon>Fungi</taxon>
        <taxon>Dikarya</taxon>
        <taxon>Ascomycota</taxon>
        <taxon>Pezizomycotina</taxon>
        <taxon>Dothideomycetes</taxon>
        <taxon>Dothideomycetes incertae sedis</taxon>
        <taxon>Cryomyces</taxon>
    </lineage>
</organism>
<dbReference type="STRING" id="331657.A0A4U0WJR1"/>
<dbReference type="Pfam" id="PF07732">
    <property type="entry name" value="Cu-oxidase_3"/>
    <property type="match status" value="1"/>
</dbReference>
<evidence type="ECO:0000259" key="6">
    <source>
        <dbReference type="Pfam" id="PF07732"/>
    </source>
</evidence>
<name>A0A4U0WJR1_9PEZI</name>
<comment type="similarity">
    <text evidence="1">Belongs to the multicopper oxidase family.</text>
</comment>
<evidence type="ECO:0000313" key="7">
    <source>
        <dbReference type="EMBL" id="TKA61845.1"/>
    </source>
</evidence>
<protein>
    <recommendedName>
        <fullName evidence="9">Bilirubin oxidase</fullName>
    </recommendedName>
</protein>
<keyword evidence="4" id="KW-0732">Signal</keyword>
<evidence type="ECO:0000256" key="1">
    <source>
        <dbReference type="ARBA" id="ARBA00010609"/>
    </source>
</evidence>
<dbReference type="Gene3D" id="2.60.40.420">
    <property type="entry name" value="Cupredoxins - blue copper proteins"/>
    <property type="match status" value="3"/>
</dbReference>
<feature type="region of interest" description="Disordered" evidence="3">
    <location>
        <begin position="586"/>
        <end position="636"/>
    </location>
</feature>
<feature type="domain" description="Plastocyanin-like" evidence="5">
    <location>
        <begin position="365"/>
        <end position="487"/>
    </location>
</feature>
<dbReference type="AlphaFoldDB" id="A0A4U0WJR1"/>
<dbReference type="InterPro" id="IPR008972">
    <property type="entry name" value="Cupredoxin"/>
</dbReference>
<evidence type="ECO:0008006" key="9">
    <source>
        <dbReference type="Google" id="ProtNLM"/>
    </source>
</evidence>
<feature type="domain" description="Plastocyanin-like" evidence="6">
    <location>
        <begin position="71"/>
        <end position="180"/>
    </location>
</feature>
<feature type="chain" id="PRO_5020424762" description="Bilirubin oxidase" evidence="4">
    <location>
        <begin position="22"/>
        <end position="646"/>
    </location>
</feature>
<accession>A0A4U0WJR1</accession>
<dbReference type="PANTHER" id="PTHR48267">
    <property type="entry name" value="CUPREDOXIN SUPERFAMILY PROTEIN"/>
    <property type="match status" value="1"/>
</dbReference>
<dbReference type="InterPro" id="IPR011707">
    <property type="entry name" value="Cu-oxidase-like_N"/>
</dbReference>
<dbReference type="InterPro" id="IPR045087">
    <property type="entry name" value="Cu-oxidase_fam"/>
</dbReference>
<evidence type="ECO:0000313" key="8">
    <source>
        <dbReference type="Proteomes" id="UP000308768"/>
    </source>
</evidence>
<dbReference type="OrthoDB" id="262547at2759"/>
<keyword evidence="2" id="KW-0186">Copper</keyword>
<dbReference type="Pfam" id="PF07731">
    <property type="entry name" value="Cu-oxidase_2"/>
    <property type="match status" value="1"/>
</dbReference>
<dbReference type="CDD" id="cd13866">
    <property type="entry name" value="CuRO_2_BOD"/>
    <property type="match status" value="1"/>
</dbReference>
<comment type="caution">
    <text evidence="7">The sequence shown here is derived from an EMBL/GenBank/DDBJ whole genome shotgun (WGS) entry which is preliminary data.</text>
</comment>
<gene>
    <name evidence="7" type="ORF">B0A49_10677</name>
</gene>
<dbReference type="GO" id="GO:0005507">
    <property type="term" value="F:copper ion binding"/>
    <property type="evidence" value="ECO:0007669"/>
    <property type="project" value="InterPro"/>
</dbReference>